<evidence type="ECO:0000256" key="4">
    <source>
        <dbReference type="ARBA" id="ARBA00022729"/>
    </source>
</evidence>
<dbReference type="InterPro" id="IPR035992">
    <property type="entry name" value="Ricin_B-like_lectins"/>
</dbReference>
<gene>
    <name evidence="14" type="primary">cdtA</name>
    <name evidence="14" type="ORF">NCTC11621_02127</name>
</gene>
<dbReference type="RefSeq" id="WP_115323480.1">
    <property type="nucleotide sequence ID" value="NZ_UGTV01000015.1"/>
</dbReference>
<protein>
    <recommendedName>
        <fullName evidence="2 11">Cytolethal distending toxin subunit A</fullName>
        <shortName evidence="11">CDT A</shortName>
    </recommendedName>
</protein>
<dbReference type="SUPFAM" id="SSF50370">
    <property type="entry name" value="Ricin B-like lectins"/>
    <property type="match status" value="1"/>
</dbReference>
<evidence type="ECO:0000256" key="7">
    <source>
        <dbReference type="ARBA" id="ARBA00023136"/>
    </source>
</evidence>
<dbReference type="Gene3D" id="2.80.10.50">
    <property type="match status" value="1"/>
</dbReference>
<dbReference type="GO" id="GO:0090729">
    <property type="term" value="F:toxin activity"/>
    <property type="evidence" value="ECO:0007669"/>
    <property type="project" value="UniProtKB-KW"/>
</dbReference>
<dbReference type="AlphaFoldDB" id="A0A379EXE9"/>
<keyword evidence="3 11" id="KW-0800">Toxin</keyword>
<evidence type="ECO:0000313" key="14">
    <source>
        <dbReference type="EMBL" id="SUC11045.1"/>
    </source>
</evidence>
<keyword evidence="6" id="KW-0843">Virulence</keyword>
<evidence type="ECO:0000256" key="10">
    <source>
        <dbReference type="ARBA" id="ARBA00023288"/>
    </source>
</evidence>
<evidence type="ECO:0000256" key="11">
    <source>
        <dbReference type="PIRNR" id="PIRNR036516"/>
    </source>
</evidence>
<keyword evidence="9" id="KW-0998">Cell outer membrane</keyword>
<evidence type="ECO:0000256" key="6">
    <source>
        <dbReference type="ARBA" id="ARBA00023026"/>
    </source>
</evidence>
<dbReference type="PROSITE" id="PS51257">
    <property type="entry name" value="PROKAR_LIPOPROTEIN"/>
    <property type="match status" value="1"/>
</dbReference>
<comment type="subcellular location">
    <subcellularLocation>
        <location evidence="1">Cell outer membrane</location>
        <topology evidence="1">Lipid-anchor</topology>
    </subcellularLocation>
</comment>
<dbReference type="Proteomes" id="UP000254704">
    <property type="component" value="Unassembled WGS sequence"/>
</dbReference>
<organism evidence="14 15">
    <name type="scientific">Pasteurella canis</name>
    <dbReference type="NCBI Taxonomy" id="753"/>
    <lineage>
        <taxon>Bacteria</taxon>
        <taxon>Pseudomonadati</taxon>
        <taxon>Pseudomonadota</taxon>
        <taxon>Gammaproteobacteria</taxon>
        <taxon>Pasteurellales</taxon>
        <taxon>Pasteurellaceae</taxon>
        <taxon>Pasteurella</taxon>
    </lineage>
</organism>
<dbReference type="CDD" id="cd23414">
    <property type="entry name" value="beta-trefoil_Ricin_CdtA"/>
    <property type="match status" value="1"/>
</dbReference>
<name>A0A379EXE9_9PAST</name>
<proteinExistence type="predicted"/>
<dbReference type="Pfam" id="PF03498">
    <property type="entry name" value="CDtoxinA"/>
    <property type="match status" value="1"/>
</dbReference>
<evidence type="ECO:0000256" key="3">
    <source>
        <dbReference type="ARBA" id="ARBA00022656"/>
    </source>
</evidence>
<dbReference type="InterPro" id="IPR003558">
    <property type="entry name" value="CDtoxinA/C"/>
</dbReference>
<dbReference type="GO" id="GO:0009279">
    <property type="term" value="C:cell outer membrane"/>
    <property type="evidence" value="ECO:0007669"/>
    <property type="project" value="UniProtKB-SubCell"/>
</dbReference>
<keyword evidence="8" id="KW-0564">Palmitate</keyword>
<comment type="function">
    <text evidence="11">CDTs are cytotoxins.</text>
</comment>
<reference evidence="14 15" key="1">
    <citation type="submission" date="2018-06" db="EMBL/GenBank/DDBJ databases">
        <authorList>
            <consortium name="Pathogen Informatics"/>
            <person name="Doyle S."/>
        </authorList>
    </citation>
    <scope>NUCLEOTIDE SEQUENCE [LARGE SCALE GENOMIC DNA]</scope>
    <source>
        <strain evidence="14 15">NCTC11621</strain>
    </source>
</reference>
<dbReference type="GO" id="GO:0030246">
    <property type="term" value="F:carbohydrate binding"/>
    <property type="evidence" value="ECO:0007669"/>
    <property type="project" value="UniProtKB-UniRule"/>
</dbReference>
<evidence type="ECO:0000256" key="12">
    <source>
        <dbReference type="SAM" id="MobiDB-lite"/>
    </source>
</evidence>
<dbReference type="EMBL" id="UGTV01000015">
    <property type="protein sequence ID" value="SUC11045.1"/>
    <property type="molecule type" value="Genomic_DNA"/>
</dbReference>
<dbReference type="InterPro" id="IPR015957">
    <property type="entry name" value="CDtoxinA"/>
</dbReference>
<dbReference type="OrthoDB" id="5672787at2"/>
<keyword evidence="10" id="KW-0449">Lipoprotein</keyword>
<keyword evidence="5 11" id="KW-0430">Lectin</keyword>
<dbReference type="SMR" id="A0A379EXE9"/>
<sequence length="251" mass="27766">MKRFLPSLLLLGLVACSSNQQMCNCPQSESQTQTDLATPSSTAIQFKTLLSNIPSTPFNVLHSSYSDEQQKEKTPEPRLLSGLTQPAPRSKGGDTLVSPSDSSNFMTLMGQNGTVLTVWALAKRNWLWAYANIDSQDFGMIRNWKMEHAKHREFFRFVNQSLGTCIEAYQNGLIHDTCNLNKLAQEFELLPTDSGAFVIKSAAQGNCVTYNPVSTTNYSTITLSKCDGSTTPLRDQTWYLAPPLLNATAIN</sequence>
<evidence type="ECO:0000256" key="5">
    <source>
        <dbReference type="ARBA" id="ARBA00022734"/>
    </source>
</evidence>
<evidence type="ECO:0000256" key="2">
    <source>
        <dbReference type="ARBA" id="ARBA00016112"/>
    </source>
</evidence>
<dbReference type="PROSITE" id="PS50231">
    <property type="entry name" value="RICIN_B_LECTIN"/>
    <property type="match status" value="1"/>
</dbReference>
<evidence type="ECO:0000256" key="8">
    <source>
        <dbReference type="ARBA" id="ARBA00023139"/>
    </source>
</evidence>
<evidence type="ECO:0000256" key="1">
    <source>
        <dbReference type="ARBA" id="ARBA00004459"/>
    </source>
</evidence>
<feature type="signal peptide" evidence="13">
    <location>
        <begin position="1"/>
        <end position="22"/>
    </location>
</feature>
<keyword evidence="7" id="KW-0472">Membrane</keyword>
<feature type="chain" id="PRO_5016698051" description="Cytolethal distending toxin subunit A" evidence="13">
    <location>
        <begin position="23"/>
        <end position="251"/>
    </location>
</feature>
<evidence type="ECO:0000313" key="15">
    <source>
        <dbReference type="Proteomes" id="UP000254704"/>
    </source>
</evidence>
<keyword evidence="4 13" id="KW-0732">Signal</keyword>
<evidence type="ECO:0000256" key="9">
    <source>
        <dbReference type="ARBA" id="ARBA00023237"/>
    </source>
</evidence>
<feature type="region of interest" description="Disordered" evidence="12">
    <location>
        <begin position="64"/>
        <end position="98"/>
    </location>
</feature>
<dbReference type="PIRSF" id="PIRSF036516">
    <property type="entry name" value="CDT_A"/>
    <property type="match status" value="1"/>
</dbReference>
<evidence type="ECO:0000256" key="13">
    <source>
        <dbReference type="SAM" id="SignalP"/>
    </source>
</evidence>
<accession>A0A379EXE9</accession>